<dbReference type="AlphaFoldDB" id="B3QX09"/>
<keyword evidence="2" id="KW-1185">Reference proteome</keyword>
<dbReference type="OrthoDB" id="271452at2"/>
<name>B3QX09_CHLT3</name>
<dbReference type="HOGENOM" id="CLU_118946_0_0_10"/>
<reference evidence="1 2" key="1">
    <citation type="submission" date="2008-06" db="EMBL/GenBank/DDBJ databases">
        <title>Complete sequence of Chloroherpeton thalassium ATCC 35110.</title>
        <authorList>
            <consortium name="US DOE Joint Genome Institute"/>
            <person name="Lucas S."/>
            <person name="Copeland A."/>
            <person name="Lapidus A."/>
            <person name="Glavina del Rio T."/>
            <person name="Dalin E."/>
            <person name="Tice H."/>
            <person name="Bruce D."/>
            <person name="Goodwin L."/>
            <person name="Pitluck S."/>
            <person name="Schmutz J."/>
            <person name="Larimer F."/>
            <person name="Land M."/>
            <person name="Hauser L."/>
            <person name="Kyrpides N."/>
            <person name="Mikhailova N."/>
            <person name="Liu Z."/>
            <person name="Li T."/>
            <person name="Zhao F."/>
            <person name="Overmann J."/>
            <person name="Bryant D.A."/>
            <person name="Richardson P."/>
        </authorList>
    </citation>
    <scope>NUCLEOTIDE SEQUENCE [LARGE SCALE GENOMIC DNA]</scope>
    <source>
        <strain evidence="2">ATCC 35110 / GB-78</strain>
    </source>
</reference>
<evidence type="ECO:0000313" key="2">
    <source>
        <dbReference type="Proteomes" id="UP000001208"/>
    </source>
</evidence>
<sequence>MSKKEHGLQNIFTYEIDGNDCLVKVCANWDQFAEQNEAKNLKHPGIQGKNIFLQIENNETRQIYHELFKIVREQRKHVHFNYRCDSPDTRRLMEMNLLPLEDGHILCCSKMVRTEQRKPFSILDSTLKRSSQYIIMCGWCKDVKTSAGWLQIEQAIHELDYFDVAIPPKISHGICSKCMESFGVMIDNLKAAVHAQKR</sequence>
<dbReference type="Proteomes" id="UP000001208">
    <property type="component" value="Chromosome"/>
</dbReference>
<dbReference type="EMBL" id="CP001100">
    <property type="protein sequence ID" value="ACF14819.1"/>
    <property type="molecule type" value="Genomic_DNA"/>
</dbReference>
<evidence type="ECO:0000313" key="1">
    <source>
        <dbReference type="EMBL" id="ACF14819.1"/>
    </source>
</evidence>
<dbReference type="RefSeq" id="WP_012500901.1">
    <property type="nucleotide sequence ID" value="NC_011026.1"/>
</dbReference>
<organism evidence="1 2">
    <name type="scientific">Chloroherpeton thalassium (strain ATCC 35110 / GB-78)</name>
    <dbReference type="NCBI Taxonomy" id="517418"/>
    <lineage>
        <taxon>Bacteria</taxon>
        <taxon>Pseudomonadati</taxon>
        <taxon>Chlorobiota</taxon>
        <taxon>Chlorobiia</taxon>
        <taxon>Chlorobiales</taxon>
        <taxon>Chloroherpetonaceae</taxon>
        <taxon>Chloroherpeton</taxon>
    </lineage>
</organism>
<dbReference type="KEGG" id="cts:Ctha_2369"/>
<dbReference type="eggNOG" id="ENOG503357W">
    <property type="taxonomic scope" value="Bacteria"/>
</dbReference>
<dbReference type="STRING" id="517418.Ctha_2369"/>
<protein>
    <submittedName>
        <fullName evidence="1">Uncharacterized protein</fullName>
    </submittedName>
</protein>
<proteinExistence type="predicted"/>
<gene>
    <name evidence="1" type="ordered locus">Ctha_2369</name>
</gene>
<accession>B3QX09</accession>